<reference evidence="2" key="1">
    <citation type="journal article" date="2020" name="New Phytol.">
        <title>Comparative genomics reveals dynamic genome evolution in host specialist ectomycorrhizal fungi.</title>
        <authorList>
            <person name="Lofgren L.A."/>
            <person name="Nguyen N.H."/>
            <person name="Vilgalys R."/>
            <person name="Ruytinx J."/>
            <person name="Liao H.L."/>
            <person name="Branco S."/>
            <person name="Kuo A."/>
            <person name="LaButti K."/>
            <person name="Lipzen A."/>
            <person name="Andreopoulos W."/>
            <person name="Pangilinan J."/>
            <person name="Riley R."/>
            <person name="Hundley H."/>
            <person name="Na H."/>
            <person name="Barry K."/>
            <person name="Grigoriev I.V."/>
            <person name="Stajich J.E."/>
            <person name="Kennedy P.G."/>
        </authorList>
    </citation>
    <scope>NUCLEOTIDE SEQUENCE</scope>
    <source>
        <strain evidence="2">FC203</strain>
    </source>
</reference>
<evidence type="ECO:0000313" key="2">
    <source>
        <dbReference type="EMBL" id="KAG1893693.1"/>
    </source>
</evidence>
<evidence type="ECO:0000313" key="3">
    <source>
        <dbReference type="Proteomes" id="UP001195769"/>
    </source>
</evidence>
<accession>A0AAD4DTK0</accession>
<protein>
    <submittedName>
        <fullName evidence="2">Uncharacterized protein</fullName>
    </submittedName>
</protein>
<dbReference type="GeneID" id="64664371"/>
<organism evidence="2 3">
    <name type="scientific">Suillus fuscotomentosus</name>
    <dbReference type="NCBI Taxonomy" id="1912939"/>
    <lineage>
        <taxon>Eukaryota</taxon>
        <taxon>Fungi</taxon>
        <taxon>Dikarya</taxon>
        <taxon>Basidiomycota</taxon>
        <taxon>Agaricomycotina</taxon>
        <taxon>Agaricomycetes</taxon>
        <taxon>Agaricomycetidae</taxon>
        <taxon>Boletales</taxon>
        <taxon>Suillineae</taxon>
        <taxon>Suillaceae</taxon>
        <taxon>Suillus</taxon>
    </lineage>
</organism>
<name>A0AAD4DTK0_9AGAM</name>
<feature type="transmembrane region" description="Helical" evidence="1">
    <location>
        <begin position="29"/>
        <end position="48"/>
    </location>
</feature>
<proteinExistence type="predicted"/>
<evidence type="ECO:0000256" key="1">
    <source>
        <dbReference type="SAM" id="Phobius"/>
    </source>
</evidence>
<dbReference type="AlphaFoldDB" id="A0AAD4DTK0"/>
<dbReference type="Proteomes" id="UP001195769">
    <property type="component" value="Unassembled WGS sequence"/>
</dbReference>
<keyword evidence="3" id="KW-1185">Reference proteome</keyword>
<keyword evidence="1" id="KW-0812">Transmembrane</keyword>
<gene>
    <name evidence="2" type="ORF">F5891DRAFT_1258312</name>
</gene>
<comment type="caution">
    <text evidence="2">The sequence shown here is derived from an EMBL/GenBank/DDBJ whole genome shotgun (WGS) entry which is preliminary data.</text>
</comment>
<keyword evidence="1" id="KW-0472">Membrane</keyword>
<keyword evidence="1" id="KW-1133">Transmembrane helix</keyword>
<dbReference type="EMBL" id="JABBWK010000092">
    <property type="protein sequence ID" value="KAG1893693.1"/>
    <property type="molecule type" value="Genomic_DNA"/>
</dbReference>
<dbReference type="RefSeq" id="XP_041219269.1">
    <property type="nucleotide sequence ID" value="XM_041370073.1"/>
</dbReference>
<sequence>MASEESPLLALAAHEAIYNRFAPHQKMSILFHVSFAGLLAMFVQVTFVPSIPRIAKDLDLTDAVVRLEDSYAWSDSFRPARALVLGLHDSHRLPDFPYTRASSSFSAAVQLYPRSSQLNTAEVRHRRFRDISLWCHFGCDAFQSVHHVFALYPAFLAIRHAYSEQLCDESSSLLEGKTTDRVREVLELAARHLFSDDAGLWPQYRMRSYASVVPPLARIVRDMSETEVGVLPLQSHGMGNFASSNAGVLSPQLDSAMIEPGLLSRLAQAWHAHSTRFAGHLGDYKRRMRSLNAAPSHKVTYKSLDTYAYLLPASLLSLL</sequence>